<keyword evidence="7 8" id="KW-0349">Heme</keyword>
<dbReference type="PANTHER" id="PTHR46206:SF7">
    <property type="entry name" value="P450, PUTATIVE (EUROFUNG)-RELATED"/>
    <property type="match status" value="1"/>
</dbReference>
<dbReference type="GO" id="GO:0016705">
    <property type="term" value="F:oxidoreductase activity, acting on paired donors, with incorporation or reduction of molecular oxygen"/>
    <property type="evidence" value="ECO:0007669"/>
    <property type="project" value="InterPro"/>
</dbReference>
<evidence type="ECO:0000313" key="9">
    <source>
        <dbReference type="EMBL" id="KAF3008721.1"/>
    </source>
</evidence>
<comment type="pathway">
    <text evidence="2">Mycotoxin biosynthesis.</text>
</comment>
<reference evidence="9" key="1">
    <citation type="submission" date="2019-04" db="EMBL/GenBank/DDBJ databases">
        <title>Sequencing of skin fungus with MAO and IRED activity.</title>
        <authorList>
            <person name="Marsaioli A.J."/>
            <person name="Bonatto J.M.C."/>
            <person name="Reis Junior O."/>
        </authorList>
    </citation>
    <scope>NUCLEOTIDE SEQUENCE</scope>
    <source>
        <strain evidence="9">30M1</strain>
    </source>
</reference>
<evidence type="ECO:0000256" key="8">
    <source>
        <dbReference type="RuleBase" id="RU000461"/>
    </source>
</evidence>
<accession>A0A9P4TMR3</accession>
<evidence type="ECO:0000256" key="3">
    <source>
        <dbReference type="ARBA" id="ARBA00010617"/>
    </source>
</evidence>
<dbReference type="InterPro" id="IPR002403">
    <property type="entry name" value="Cyt_P450_E_grp-IV"/>
</dbReference>
<dbReference type="EMBL" id="SWKU01000003">
    <property type="protein sequence ID" value="KAF3008721.1"/>
    <property type="molecule type" value="Genomic_DNA"/>
</dbReference>
<dbReference type="InterPro" id="IPR001128">
    <property type="entry name" value="Cyt_P450"/>
</dbReference>
<organism evidence="9 10">
    <name type="scientific">Curvularia kusanoi</name>
    <name type="common">Cochliobolus kusanoi</name>
    <dbReference type="NCBI Taxonomy" id="90978"/>
    <lineage>
        <taxon>Eukaryota</taxon>
        <taxon>Fungi</taxon>
        <taxon>Dikarya</taxon>
        <taxon>Ascomycota</taxon>
        <taxon>Pezizomycotina</taxon>
        <taxon>Dothideomycetes</taxon>
        <taxon>Pleosporomycetidae</taxon>
        <taxon>Pleosporales</taxon>
        <taxon>Pleosporineae</taxon>
        <taxon>Pleosporaceae</taxon>
        <taxon>Curvularia</taxon>
    </lineage>
</organism>
<evidence type="ECO:0000256" key="7">
    <source>
        <dbReference type="PIRSR" id="PIRSR602403-1"/>
    </source>
</evidence>
<comment type="caution">
    <text evidence="9">The sequence shown here is derived from an EMBL/GenBank/DDBJ whole genome shotgun (WGS) entry which is preliminary data.</text>
</comment>
<proteinExistence type="inferred from homology"/>
<feature type="binding site" description="axial binding residue" evidence="7">
    <location>
        <position position="383"/>
    </location>
    <ligand>
        <name>heme</name>
        <dbReference type="ChEBI" id="CHEBI:30413"/>
    </ligand>
    <ligandPart>
        <name>Fe</name>
        <dbReference type="ChEBI" id="CHEBI:18248"/>
    </ligandPart>
</feature>
<dbReference type="PANTHER" id="PTHR46206">
    <property type="entry name" value="CYTOCHROME P450"/>
    <property type="match status" value="1"/>
</dbReference>
<keyword evidence="10" id="KW-1185">Reference proteome</keyword>
<sequence length="440" mass="49988">MEFKHSVWRVASADDEDTVVVPTSFLPELKKLPDDVLSFPGAVEKASAMEVKYTGLVVDSHLLVQSVRSDLTPALGRVNAMVREEVDKTVEKYMPACDDWTEVSIYKVLVDVIAQVSGRVFVGPELCEDPFYLDCATNYTIDMIDSVTAIKQIRPWLRPFLAPRTPQMRRLRQKEKDLINYVAPMIKQRQEAAKDPNWEKPDDMTQWVLDRSANSNISPKDFAGMQLSLIFAAIHTTSTTALNLFFTLASTPEFIEPLRDEVRSVLAEHNGEITIKALQQMEKLDSYMKEVMRFYPVGMVSFMRKVLKGITLSNGQYIPPGVLIEVPSHAVYSDEALWPNSEKFDGFRHYNLRRNGSSTDHARNQFVTTNEQNLVFGYGRHACPGRFFATNEIKMIVAKMILDYDMKMPNGLTERYPQIEIGKGLNPDASKTLLFRKVKA</sequence>
<protein>
    <submittedName>
        <fullName evidence="9">Uncharacterized protein</fullName>
    </submittedName>
</protein>
<dbReference type="CDD" id="cd11041">
    <property type="entry name" value="CYP503A1-like"/>
    <property type="match status" value="1"/>
</dbReference>
<evidence type="ECO:0000256" key="5">
    <source>
        <dbReference type="ARBA" id="ARBA00023002"/>
    </source>
</evidence>
<dbReference type="InterPro" id="IPR017972">
    <property type="entry name" value="Cyt_P450_CS"/>
</dbReference>
<dbReference type="OrthoDB" id="1844152at2759"/>
<dbReference type="AlphaFoldDB" id="A0A9P4TMR3"/>
<keyword evidence="5 8" id="KW-0560">Oxidoreductase</keyword>
<dbReference type="InterPro" id="IPR036396">
    <property type="entry name" value="Cyt_P450_sf"/>
</dbReference>
<dbReference type="GO" id="GO:0004497">
    <property type="term" value="F:monooxygenase activity"/>
    <property type="evidence" value="ECO:0007669"/>
    <property type="project" value="UniProtKB-KW"/>
</dbReference>
<keyword evidence="4 7" id="KW-0479">Metal-binding</keyword>
<evidence type="ECO:0000256" key="1">
    <source>
        <dbReference type="ARBA" id="ARBA00001971"/>
    </source>
</evidence>
<dbReference type="PROSITE" id="PS00086">
    <property type="entry name" value="CYTOCHROME_P450"/>
    <property type="match status" value="1"/>
</dbReference>
<dbReference type="Proteomes" id="UP000801428">
    <property type="component" value="Unassembled WGS sequence"/>
</dbReference>
<evidence type="ECO:0000313" key="10">
    <source>
        <dbReference type="Proteomes" id="UP000801428"/>
    </source>
</evidence>
<dbReference type="SUPFAM" id="SSF48264">
    <property type="entry name" value="Cytochrome P450"/>
    <property type="match status" value="1"/>
</dbReference>
<dbReference type="Pfam" id="PF00067">
    <property type="entry name" value="p450"/>
    <property type="match status" value="1"/>
</dbReference>
<comment type="cofactor">
    <cofactor evidence="1 7">
        <name>heme</name>
        <dbReference type="ChEBI" id="CHEBI:30413"/>
    </cofactor>
</comment>
<name>A0A9P4TMR3_CURKU</name>
<comment type="similarity">
    <text evidence="3 8">Belongs to the cytochrome P450 family.</text>
</comment>
<dbReference type="PRINTS" id="PR00465">
    <property type="entry name" value="EP450IV"/>
</dbReference>
<evidence type="ECO:0000256" key="6">
    <source>
        <dbReference type="ARBA" id="ARBA00023004"/>
    </source>
</evidence>
<dbReference type="GO" id="GO:0020037">
    <property type="term" value="F:heme binding"/>
    <property type="evidence" value="ECO:0007669"/>
    <property type="project" value="InterPro"/>
</dbReference>
<keyword evidence="6 7" id="KW-0408">Iron</keyword>
<dbReference type="GO" id="GO:0005506">
    <property type="term" value="F:iron ion binding"/>
    <property type="evidence" value="ECO:0007669"/>
    <property type="project" value="InterPro"/>
</dbReference>
<evidence type="ECO:0000256" key="4">
    <source>
        <dbReference type="ARBA" id="ARBA00022723"/>
    </source>
</evidence>
<evidence type="ECO:0000256" key="2">
    <source>
        <dbReference type="ARBA" id="ARBA00004685"/>
    </source>
</evidence>
<gene>
    <name evidence="9" type="ORF">E8E13_009726</name>
</gene>
<dbReference type="Gene3D" id="1.10.630.10">
    <property type="entry name" value="Cytochrome P450"/>
    <property type="match status" value="1"/>
</dbReference>
<dbReference type="PRINTS" id="PR00385">
    <property type="entry name" value="P450"/>
</dbReference>
<keyword evidence="8" id="KW-0503">Monooxygenase</keyword>